<accession>A0ABY7NVK4</accession>
<protein>
    <submittedName>
        <fullName evidence="1">Uncharacterized protein</fullName>
    </submittedName>
</protein>
<gene>
    <name evidence="1" type="ORF">O1G22_05175</name>
</gene>
<dbReference type="Proteomes" id="UP001212326">
    <property type="component" value="Chromosome"/>
</dbReference>
<evidence type="ECO:0000313" key="2">
    <source>
        <dbReference type="Proteomes" id="UP001212326"/>
    </source>
</evidence>
<keyword evidence="2" id="KW-1185">Reference proteome</keyword>
<reference evidence="1 2" key="1">
    <citation type="submission" date="2022-12" db="EMBL/GenBank/DDBJ databases">
        <authorList>
            <person name="Mo P."/>
        </authorList>
    </citation>
    <scope>NUCLEOTIDE SEQUENCE [LARGE SCALE GENOMIC DNA]</scope>
    <source>
        <strain evidence="1 2">HUAS 2-6</strain>
    </source>
</reference>
<evidence type="ECO:0000313" key="1">
    <source>
        <dbReference type="EMBL" id="WBO62255.1"/>
    </source>
</evidence>
<organism evidence="1 2">
    <name type="scientific">Streptomyces camelliae</name>
    <dbReference type="NCBI Taxonomy" id="3004093"/>
    <lineage>
        <taxon>Bacteria</taxon>
        <taxon>Bacillati</taxon>
        <taxon>Actinomycetota</taxon>
        <taxon>Actinomycetes</taxon>
        <taxon>Kitasatosporales</taxon>
        <taxon>Streptomycetaceae</taxon>
        <taxon>Streptomyces</taxon>
    </lineage>
</organism>
<proteinExistence type="predicted"/>
<sequence length="55" mass="6397">MRADVIQRLGEHREAGMRFVQCGRQVRPVLAGRGPRERRAFQLKHASHFLDEPET</sequence>
<name>A0ABY7NVK4_9ACTN</name>
<dbReference type="EMBL" id="CP115300">
    <property type="protein sequence ID" value="WBO62255.1"/>
    <property type="molecule type" value="Genomic_DNA"/>
</dbReference>
<dbReference type="RefSeq" id="WP_270080197.1">
    <property type="nucleotide sequence ID" value="NZ_CP115300.1"/>
</dbReference>